<name>A0AAV7KM63_PLEWA</name>
<protein>
    <submittedName>
        <fullName evidence="1">Uncharacterized protein</fullName>
    </submittedName>
</protein>
<proteinExistence type="predicted"/>
<evidence type="ECO:0000313" key="1">
    <source>
        <dbReference type="EMBL" id="KAJ1079830.1"/>
    </source>
</evidence>
<comment type="caution">
    <text evidence="1">The sequence shown here is derived from an EMBL/GenBank/DDBJ whole genome shotgun (WGS) entry which is preliminary data.</text>
</comment>
<evidence type="ECO:0000313" key="2">
    <source>
        <dbReference type="Proteomes" id="UP001066276"/>
    </source>
</evidence>
<accession>A0AAV7KM63</accession>
<sequence>MSESRRARFCRFFPSAARALVDAVDAAATPAVDLLRTPCGSGLIAVRVCLLREGTVFVKGERQACIFSSLELRSRERKHCWNVRIRKTDVRVPGGSQLSRARSERRGAQVLRLAHRSSVFQSL</sequence>
<dbReference type="Proteomes" id="UP001066276">
    <property type="component" value="Chromosome 12"/>
</dbReference>
<dbReference type="AlphaFoldDB" id="A0AAV7KM63"/>
<keyword evidence="2" id="KW-1185">Reference proteome</keyword>
<reference evidence="1" key="1">
    <citation type="journal article" date="2022" name="bioRxiv">
        <title>Sequencing and chromosome-scale assembly of the giantPleurodeles waltlgenome.</title>
        <authorList>
            <person name="Brown T."/>
            <person name="Elewa A."/>
            <person name="Iarovenko S."/>
            <person name="Subramanian E."/>
            <person name="Araus A.J."/>
            <person name="Petzold A."/>
            <person name="Susuki M."/>
            <person name="Suzuki K.-i.T."/>
            <person name="Hayashi T."/>
            <person name="Toyoda A."/>
            <person name="Oliveira C."/>
            <person name="Osipova E."/>
            <person name="Leigh N.D."/>
            <person name="Simon A."/>
            <person name="Yun M.H."/>
        </authorList>
    </citation>
    <scope>NUCLEOTIDE SEQUENCE</scope>
    <source>
        <strain evidence="1">20211129_DDA</strain>
        <tissue evidence="1">Liver</tissue>
    </source>
</reference>
<dbReference type="EMBL" id="JANPWB010000016">
    <property type="protein sequence ID" value="KAJ1079830.1"/>
    <property type="molecule type" value="Genomic_DNA"/>
</dbReference>
<organism evidence="1 2">
    <name type="scientific">Pleurodeles waltl</name>
    <name type="common">Iberian ribbed newt</name>
    <dbReference type="NCBI Taxonomy" id="8319"/>
    <lineage>
        <taxon>Eukaryota</taxon>
        <taxon>Metazoa</taxon>
        <taxon>Chordata</taxon>
        <taxon>Craniata</taxon>
        <taxon>Vertebrata</taxon>
        <taxon>Euteleostomi</taxon>
        <taxon>Amphibia</taxon>
        <taxon>Batrachia</taxon>
        <taxon>Caudata</taxon>
        <taxon>Salamandroidea</taxon>
        <taxon>Salamandridae</taxon>
        <taxon>Pleurodelinae</taxon>
        <taxon>Pleurodeles</taxon>
    </lineage>
</organism>
<gene>
    <name evidence="1" type="ORF">NDU88_000063</name>
</gene>